<dbReference type="Proteomes" id="UP000748756">
    <property type="component" value="Unassembled WGS sequence"/>
</dbReference>
<evidence type="ECO:0000313" key="1">
    <source>
        <dbReference type="EMBL" id="KAF9128459.1"/>
    </source>
</evidence>
<reference evidence="1" key="1">
    <citation type="journal article" date="2020" name="Fungal Divers.">
        <title>Resolving the Mortierellaceae phylogeny through synthesis of multi-gene phylogenetics and phylogenomics.</title>
        <authorList>
            <person name="Vandepol N."/>
            <person name="Liber J."/>
            <person name="Desiro A."/>
            <person name="Na H."/>
            <person name="Kennedy M."/>
            <person name="Barry K."/>
            <person name="Grigoriev I.V."/>
            <person name="Miller A.N."/>
            <person name="O'Donnell K."/>
            <person name="Stajich J.E."/>
            <person name="Bonito G."/>
        </authorList>
    </citation>
    <scope>NUCLEOTIDE SEQUENCE</scope>
    <source>
        <strain evidence="1">NRRL 6426</strain>
    </source>
</reference>
<gene>
    <name evidence="1" type="ORF">BG015_004335</name>
</gene>
<sequence>MGQLEASCFAQGNDNTLYALAFGYDHSLPSSTSGADAVAVLLKSNTSPSSPNTLTWEVVSTVPRDNLLSFGDSFKIQCLVDPNGGFLAWTYDAYRSGKGAVAQSRPGGFRYDPILPEAPGSKGKGGWMNVGTSMNYSWTSTSAGGSLFYVKEGSKYNIYHAYIPISVGVTFSFGALNTATTPNMMESSPIKWSIGSTITGYVEGMQTSATKLFVWGVAGGSGYLFAMGNLPQSGQLSAVPPSLQLNNYSTSGTCSYPGVIGDKVYKYCSITQTHGTEYKLYSWDGSKSLDPIAMSQLPVANMLTSTVTGIFGGSNSSSSSSTAYMLVQSGRLRGRNGSPGYSNYMLKALALTGPSAGSVLEVPNNITVTDNIECYIKAASGGLSSSVYAAIIGSLIGKRSSPLRKQLVALGIIVKPEKRVAFSWPAILEMATLDDLRKDIVNRYSQYAHDG</sequence>
<keyword evidence="2" id="KW-1185">Reference proteome</keyword>
<protein>
    <submittedName>
        <fullName evidence="1">Uncharacterized protein</fullName>
    </submittedName>
</protein>
<organism evidence="1 2">
    <name type="scientific">Linnemannia schmuckeri</name>
    <dbReference type="NCBI Taxonomy" id="64567"/>
    <lineage>
        <taxon>Eukaryota</taxon>
        <taxon>Fungi</taxon>
        <taxon>Fungi incertae sedis</taxon>
        <taxon>Mucoromycota</taxon>
        <taxon>Mortierellomycotina</taxon>
        <taxon>Mortierellomycetes</taxon>
        <taxon>Mortierellales</taxon>
        <taxon>Mortierellaceae</taxon>
        <taxon>Linnemannia</taxon>
    </lineage>
</organism>
<name>A0A9P5RCI2_9FUNG</name>
<comment type="caution">
    <text evidence="1">The sequence shown here is derived from an EMBL/GenBank/DDBJ whole genome shotgun (WGS) entry which is preliminary data.</text>
</comment>
<dbReference type="AlphaFoldDB" id="A0A9P5RCI2"/>
<proteinExistence type="predicted"/>
<accession>A0A9P5RCI2</accession>
<dbReference type="OrthoDB" id="2423451at2759"/>
<dbReference type="EMBL" id="JAAAUQ010002059">
    <property type="protein sequence ID" value="KAF9128459.1"/>
    <property type="molecule type" value="Genomic_DNA"/>
</dbReference>
<evidence type="ECO:0000313" key="2">
    <source>
        <dbReference type="Proteomes" id="UP000748756"/>
    </source>
</evidence>